<dbReference type="RefSeq" id="XP_031929559.1">
    <property type="nucleotide sequence ID" value="XM_032072224.1"/>
</dbReference>
<keyword evidence="2" id="KW-1185">Reference proteome</keyword>
<protein>
    <submittedName>
        <fullName evidence="1">Uncharacterized protein</fullName>
    </submittedName>
</protein>
<dbReference type="AlphaFoldDB" id="A0A5N7AAV7"/>
<accession>A0A5N7AAV7</accession>
<dbReference type="GeneID" id="43656670"/>
<dbReference type="EMBL" id="ML737612">
    <property type="protein sequence ID" value="KAE8366478.1"/>
    <property type="molecule type" value="Genomic_DNA"/>
</dbReference>
<sequence length="109" mass="12380">MQQVPSNQRSILNFMRRAEEAGYITAGKYSSPIEAVAEDASDSKKAKRIKQEPVKHADNDLSVKIDEEPKYTLHDIPEMKVPFNPEECVGVTLRGKSLEDLIKYNEMEL</sequence>
<name>A0A5N7AAV7_9EURO</name>
<gene>
    <name evidence="1" type="ORF">BDV27DRAFT_155865</name>
</gene>
<dbReference type="Proteomes" id="UP000326268">
    <property type="component" value="Unassembled WGS sequence"/>
</dbReference>
<evidence type="ECO:0000313" key="1">
    <source>
        <dbReference type="EMBL" id="KAE8366478.1"/>
    </source>
</evidence>
<reference evidence="1 2" key="1">
    <citation type="submission" date="2019-04" db="EMBL/GenBank/DDBJ databases">
        <title>Friends and foes A comparative genomics studyof 23 Aspergillus species from section Flavi.</title>
        <authorList>
            <consortium name="DOE Joint Genome Institute"/>
            <person name="Kjaerbolling I."/>
            <person name="Vesth T."/>
            <person name="Frisvad J.C."/>
            <person name="Nybo J.L."/>
            <person name="Theobald S."/>
            <person name="Kildgaard S."/>
            <person name="Isbrandt T."/>
            <person name="Kuo A."/>
            <person name="Sato A."/>
            <person name="Lyhne E.K."/>
            <person name="Kogle M.E."/>
            <person name="Wiebenga A."/>
            <person name="Kun R.S."/>
            <person name="Lubbers R.J."/>
            <person name="Makela M.R."/>
            <person name="Barry K."/>
            <person name="Chovatia M."/>
            <person name="Clum A."/>
            <person name="Daum C."/>
            <person name="Haridas S."/>
            <person name="He G."/>
            <person name="LaButti K."/>
            <person name="Lipzen A."/>
            <person name="Mondo S."/>
            <person name="Riley R."/>
            <person name="Salamov A."/>
            <person name="Simmons B.A."/>
            <person name="Magnuson J.K."/>
            <person name="Henrissat B."/>
            <person name="Mortensen U.H."/>
            <person name="Larsen T.O."/>
            <person name="Devries R.P."/>
            <person name="Grigoriev I.V."/>
            <person name="Machida M."/>
            <person name="Baker S.E."/>
            <person name="Andersen M.R."/>
        </authorList>
    </citation>
    <scope>NUCLEOTIDE SEQUENCE [LARGE SCALE GENOMIC DNA]</scope>
    <source>
        <strain evidence="1 2">CBS 763.97</strain>
    </source>
</reference>
<organism evidence="1 2">
    <name type="scientific">Aspergillus caelatus</name>
    <dbReference type="NCBI Taxonomy" id="61420"/>
    <lineage>
        <taxon>Eukaryota</taxon>
        <taxon>Fungi</taxon>
        <taxon>Dikarya</taxon>
        <taxon>Ascomycota</taxon>
        <taxon>Pezizomycotina</taxon>
        <taxon>Eurotiomycetes</taxon>
        <taxon>Eurotiomycetidae</taxon>
        <taxon>Eurotiales</taxon>
        <taxon>Aspergillaceae</taxon>
        <taxon>Aspergillus</taxon>
        <taxon>Aspergillus subgen. Circumdati</taxon>
    </lineage>
</organism>
<proteinExistence type="predicted"/>
<evidence type="ECO:0000313" key="2">
    <source>
        <dbReference type="Proteomes" id="UP000326268"/>
    </source>
</evidence>